<evidence type="ECO:0000256" key="1">
    <source>
        <dbReference type="ARBA" id="ARBA00004123"/>
    </source>
</evidence>
<evidence type="ECO:0000256" key="2">
    <source>
        <dbReference type="ARBA" id="ARBA00004496"/>
    </source>
</evidence>
<evidence type="ECO:0000256" key="4">
    <source>
        <dbReference type="ARBA" id="ARBA00014872"/>
    </source>
</evidence>
<comment type="similarity">
    <text evidence="3">Belongs to the CNOT11 family.</text>
</comment>
<evidence type="ECO:0000256" key="3">
    <source>
        <dbReference type="ARBA" id="ARBA00008030"/>
    </source>
</evidence>
<evidence type="ECO:0000256" key="9">
    <source>
        <dbReference type="ARBA" id="ARBA00023242"/>
    </source>
</evidence>
<dbReference type="Pfam" id="PF10155">
    <property type="entry name" value="CNOT11"/>
    <property type="match status" value="1"/>
</dbReference>
<dbReference type="STRING" id="1890364.A0A2P6NDT5"/>
<dbReference type="Proteomes" id="UP000241769">
    <property type="component" value="Unassembled WGS sequence"/>
</dbReference>
<dbReference type="InParanoid" id="A0A2P6NDT5"/>
<proteinExistence type="inferred from homology"/>
<reference evidence="10 11" key="1">
    <citation type="journal article" date="2018" name="Genome Biol. Evol.">
        <title>Multiple Roots of Fruiting Body Formation in Amoebozoa.</title>
        <authorList>
            <person name="Hillmann F."/>
            <person name="Forbes G."/>
            <person name="Novohradska S."/>
            <person name="Ferling I."/>
            <person name="Riege K."/>
            <person name="Groth M."/>
            <person name="Westermann M."/>
            <person name="Marz M."/>
            <person name="Spaller T."/>
            <person name="Winckler T."/>
            <person name="Schaap P."/>
            <person name="Glockner G."/>
        </authorList>
    </citation>
    <scope>NUCLEOTIDE SEQUENCE [LARGE SCALE GENOMIC DNA]</scope>
    <source>
        <strain evidence="10 11">Jena</strain>
    </source>
</reference>
<comment type="caution">
    <text evidence="10">The sequence shown here is derived from an EMBL/GenBank/DDBJ whole genome shotgun (WGS) entry which is preliminary data.</text>
</comment>
<evidence type="ECO:0000313" key="10">
    <source>
        <dbReference type="EMBL" id="PRP82124.1"/>
    </source>
</evidence>
<keyword evidence="9" id="KW-0539">Nucleus</keyword>
<dbReference type="InterPro" id="IPR019312">
    <property type="entry name" value="CNOT11"/>
</dbReference>
<keyword evidence="6" id="KW-0805">Transcription regulation</keyword>
<evidence type="ECO:0000256" key="7">
    <source>
        <dbReference type="ARBA" id="ARBA00023158"/>
    </source>
</evidence>
<comment type="subcellular location">
    <subcellularLocation>
        <location evidence="2">Cytoplasm</location>
    </subcellularLocation>
    <subcellularLocation>
        <location evidence="1">Nucleus</location>
    </subcellularLocation>
</comment>
<accession>A0A2P6NDT5</accession>
<evidence type="ECO:0000256" key="8">
    <source>
        <dbReference type="ARBA" id="ARBA00023163"/>
    </source>
</evidence>
<dbReference type="AlphaFoldDB" id="A0A2P6NDT5"/>
<organism evidence="10 11">
    <name type="scientific">Planoprotostelium fungivorum</name>
    <dbReference type="NCBI Taxonomy" id="1890364"/>
    <lineage>
        <taxon>Eukaryota</taxon>
        <taxon>Amoebozoa</taxon>
        <taxon>Evosea</taxon>
        <taxon>Variosea</taxon>
        <taxon>Cavosteliida</taxon>
        <taxon>Cavosteliaceae</taxon>
        <taxon>Planoprotostelium</taxon>
    </lineage>
</organism>
<dbReference type="GO" id="GO:0005737">
    <property type="term" value="C:cytoplasm"/>
    <property type="evidence" value="ECO:0007669"/>
    <property type="project" value="UniProtKB-SubCell"/>
</dbReference>
<keyword evidence="5" id="KW-0963">Cytoplasm</keyword>
<dbReference type="GO" id="GO:0031047">
    <property type="term" value="P:regulatory ncRNA-mediated gene silencing"/>
    <property type="evidence" value="ECO:0007669"/>
    <property type="project" value="UniProtKB-KW"/>
</dbReference>
<dbReference type="PANTHER" id="PTHR15975">
    <property type="entry name" value="CCR4-NOT TRANSCRIPTION COMPLEX SUBUNIT 11"/>
    <property type="match status" value="1"/>
</dbReference>
<keyword evidence="8" id="KW-0804">Transcription</keyword>
<dbReference type="FunCoup" id="A0A2P6NDT5">
    <property type="interactions" value="7"/>
</dbReference>
<evidence type="ECO:0000256" key="6">
    <source>
        <dbReference type="ARBA" id="ARBA00023015"/>
    </source>
</evidence>
<sequence>MLNPKELSTLLSIIAEDEKSLENVSIQFHKTFQKQDVFKVECCLCSLLSEGLIFEITHRMVAYYLLYDSYRTDTLHANPFLQLFIQILKEPNVSQAEKFFVGSLANAPSKEFSKKSAKDLTKIVATTPIQTDTLSQSYHNHINIPPLSIQFRGISSILLPPDRSTKTKVLADSECMEELLREGARDFVPPFVRPAPPVYPGFHSEDIKWVTGVSHSFAWDDNMCKGRSNLDALLERASTTPLEQRELQEVTQLMSEASTQALEVALSSDQLVDVIEHNTQVAVGFILKMMSTATIDTYLGALERTQMSLQSMEVVNQLTSTVELPSPFLLRYINNCIDQCQRYKDKFTQQRMVRLVCVFISCLVRNKIIQVKDLTPPSSSVQSFCIEHSKIREAASLFRLLKNLETPNGNGI</sequence>
<dbReference type="OrthoDB" id="10265389at2759"/>
<evidence type="ECO:0000313" key="11">
    <source>
        <dbReference type="Proteomes" id="UP000241769"/>
    </source>
</evidence>
<keyword evidence="7" id="KW-0943">RNA-mediated gene silencing</keyword>
<evidence type="ECO:0000256" key="5">
    <source>
        <dbReference type="ARBA" id="ARBA00022490"/>
    </source>
</evidence>
<dbReference type="GO" id="GO:0030014">
    <property type="term" value="C:CCR4-NOT complex"/>
    <property type="evidence" value="ECO:0007669"/>
    <property type="project" value="InterPro"/>
</dbReference>
<dbReference type="PANTHER" id="PTHR15975:SF0">
    <property type="entry name" value="CCR4-NOT TRANSCRIPTION COMPLEX SUBUNIT 11"/>
    <property type="match status" value="1"/>
</dbReference>
<protein>
    <recommendedName>
        <fullName evidence="4">CCR4-NOT transcription complex subunit 11</fullName>
    </recommendedName>
</protein>
<dbReference type="EMBL" id="MDYQ01000110">
    <property type="protein sequence ID" value="PRP82124.1"/>
    <property type="molecule type" value="Genomic_DNA"/>
</dbReference>
<gene>
    <name evidence="10" type="ORF">PROFUN_10332</name>
</gene>
<dbReference type="GO" id="GO:0005634">
    <property type="term" value="C:nucleus"/>
    <property type="evidence" value="ECO:0007669"/>
    <property type="project" value="UniProtKB-SubCell"/>
</dbReference>
<name>A0A2P6NDT5_9EUKA</name>
<keyword evidence="11" id="KW-1185">Reference proteome</keyword>